<sequence>MGKQKGRSKGISREEFVQKVDFFEVKMEQIERKISNKADEIVTIQLLEHRKELDEIAAAIQRIDDQIKQIDAQLAAYENGKESGQQYHNRRIQQAKKTPILSS</sequence>
<keyword evidence="1" id="KW-0175">Coiled coil</keyword>
<evidence type="ECO:0008006" key="5">
    <source>
        <dbReference type="Google" id="ProtNLM"/>
    </source>
</evidence>
<name>A0ABV9GKQ3_9BACL</name>
<accession>A0ABV9GKQ3</accession>
<dbReference type="EMBL" id="JBHSFW010000001">
    <property type="protein sequence ID" value="MFC4617764.1"/>
    <property type="molecule type" value="Genomic_DNA"/>
</dbReference>
<gene>
    <name evidence="3" type="ORF">ACFO4N_03370</name>
</gene>
<evidence type="ECO:0000256" key="2">
    <source>
        <dbReference type="SAM" id="MobiDB-lite"/>
    </source>
</evidence>
<dbReference type="RefSeq" id="WP_376844790.1">
    <property type="nucleotide sequence ID" value="NZ_JBHSFW010000001.1"/>
</dbReference>
<protein>
    <recommendedName>
        <fullName evidence="5">YgaB-like protein</fullName>
    </recommendedName>
</protein>
<proteinExistence type="predicted"/>
<reference evidence="4" key="1">
    <citation type="journal article" date="2019" name="Int. J. Syst. Evol. Microbiol.">
        <title>The Global Catalogue of Microorganisms (GCM) 10K type strain sequencing project: providing services to taxonomists for standard genome sequencing and annotation.</title>
        <authorList>
            <consortium name="The Broad Institute Genomics Platform"/>
            <consortium name="The Broad Institute Genome Sequencing Center for Infectious Disease"/>
            <person name="Wu L."/>
            <person name="Ma J."/>
        </authorList>
    </citation>
    <scope>NUCLEOTIDE SEQUENCE [LARGE SCALE GENOMIC DNA]</scope>
    <source>
        <strain evidence="4">CGMCC 1.16306</strain>
    </source>
</reference>
<evidence type="ECO:0000313" key="3">
    <source>
        <dbReference type="EMBL" id="MFC4617764.1"/>
    </source>
</evidence>
<evidence type="ECO:0000313" key="4">
    <source>
        <dbReference type="Proteomes" id="UP001596022"/>
    </source>
</evidence>
<dbReference type="Proteomes" id="UP001596022">
    <property type="component" value="Unassembled WGS sequence"/>
</dbReference>
<feature type="region of interest" description="Disordered" evidence="2">
    <location>
        <begin position="80"/>
        <end position="103"/>
    </location>
</feature>
<organism evidence="3 4">
    <name type="scientific">Camelliibacillus cellulosilyticus</name>
    <dbReference type="NCBI Taxonomy" id="2174486"/>
    <lineage>
        <taxon>Bacteria</taxon>
        <taxon>Bacillati</taxon>
        <taxon>Bacillota</taxon>
        <taxon>Bacilli</taxon>
        <taxon>Bacillales</taxon>
        <taxon>Sporolactobacillaceae</taxon>
        <taxon>Camelliibacillus</taxon>
    </lineage>
</organism>
<feature type="coiled-coil region" evidence="1">
    <location>
        <begin position="13"/>
        <end position="80"/>
    </location>
</feature>
<keyword evidence="4" id="KW-1185">Reference proteome</keyword>
<evidence type="ECO:0000256" key="1">
    <source>
        <dbReference type="SAM" id="Coils"/>
    </source>
</evidence>
<comment type="caution">
    <text evidence="3">The sequence shown here is derived from an EMBL/GenBank/DDBJ whole genome shotgun (WGS) entry which is preliminary data.</text>
</comment>